<dbReference type="SMART" id="SM00745">
    <property type="entry name" value="MIT"/>
    <property type="match status" value="1"/>
</dbReference>
<dbReference type="AlphaFoldDB" id="A0AA36AHE8"/>
<dbReference type="SMART" id="SM00230">
    <property type="entry name" value="CysPc"/>
    <property type="match status" value="1"/>
</dbReference>
<evidence type="ECO:0000256" key="2">
    <source>
        <dbReference type="ARBA" id="ARBA00022670"/>
    </source>
</evidence>
<dbReference type="Pfam" id="PF01067">
    <property type="entry name" value="Calpain_III"/>
    <property type="match status" value="1"/>
</dbReference>
<keyword evidence="3 6" id="KW-0378">Hydrolase</keyword>
<dbReference type="Gene3D" id="2.60.120.380">
    <property type="match status" value="2"/>
</dbReference>
<feature type="domain" description="Calpain catalytic" evidence="8">
    <location>
        <begin position="296"/>
        <end position="580"/>
    </location>
</feature>
<dbReference type="SUPFAM" id="SSF49758">
    <property type="entry name" value="Calpain large subunit, middle domain (domain III)"/>
    <property type="match status" value="2"/>
</dbReference>
<dbReference type="Pfam" id="PF04212">
    <property type="entry name" value="MIT"/>
    <property type="match status" value="1"/>
</dbReference>
<evidence type="ECO:0000256" key="7">
    <source>
        <dbReference type="SAM" id="MobiDB-lite"/>
    </source>
</evidence>
<dbReference type="InterPro" id="IPR022683">
    <property type="entry name" value="Calpain_III"/>
</dbReference>
<evidence type="ECO:0000256" key="4">
    <source>
        <dbReference type="ARBA" id="ARBA00022807"/>
    </source>
</evidence>
<dbReference type="InterPro" id="IPR022684">
    <property type="entry name" value="Calpain_cysteine_protease"/>
</dbReference>
<dbReference type="Proteomes" id="UP001162480">
    <property type="component" value="Chromosome 1"/>
</dbReference>
<name>A0AA36AHE8_OCTVU</name>
<dbReference type="InterPro" id="IPR036213">
    <property type="entry name" value="Calpain_III_sf"/>
</dbReference>
<evidence type="ECO:0000256" key="1">
    <source>
        <dbReference type="ARBA" id="ARBA00007623"/>
    </source>
</evidence>
<dbReference type="InterPro" id="IPR001300">
    <property type="entry name" value="Peptidase_C2_calpain_cat"/>
</dbReference>
<evidence type="ECO:0000313" key="10">
    <source>
        <dbReference type="Proteomes" id="UP001162480"/>
    </source>
</evidence>
<dbReference type="PROSITE" id="PS50203">
    <property type="entry name" value="CALPAIN_CAT"/>
    <property type="match status" value="1"/>
</dbReference>
<dbReference type="Gene3D" id="3.90.70.10">
    <property type="entry name" value="Cysteine proteinases"/>
    <property type="match status" value="1"/>
</dbReference>
<dbReference type="Pfam" id="PF00648">
    <property type="entry name" value="Peptidase_C2"/>
    <property type="match status" value="1"/>
</dbReference>
<dbReference type="CDD" id="cd00044">
    <property type="entry name" value="CysPc"/>
    <property type="match status" value="1"/>
</dbReference>
<dbReference type="InterPro" id="IPR051297">
    <property type="entry name" value="PalB/RIM13"/>
</dbReference>
<evidence type="ECO:0000259" key="8">
    <source>
        <dbReference type="PROSITE" id="PS50203"/>
    </source>
</evidence>
<protein>
    <submittedName>
        <fullName evidence="9">Calpain-7-like</fullName>
    </submittedName>
</protein>
<proteinExistence type="inferred from homology"/>
<feature type="region of interest" description="Disordered" evidence="7">
    <location>
        <begin position="214"/>
        <end position="240"/>
    </location>
</feature>
<dbReference type="Gene3D" id="1.20.58.80">
    <property type="entry name" value="Phosphotransferase system, lactose/cellobiose-type IIA subunit"/>
    <property type="match status" value="2"/>
</dbReference>
<dbReference type="SMART" id="SM00720">
    <property type="entry name" value="calpain_III"/>
    <property type="match status" value="1"/>
</dbReference>
<evidence type="ECO:0000256" key="3">
    <source>
        <dbReference type="ARBA" id="ARBA00022801"/>
    </source>
</evidence>
<dbReference type="InterPro" id="IPR022682">
    <property type="entry name" value="Calpain_domain_III"/>
</dbReference>
<dbReference type="GO" id="GO:0004198">
    <property type="term" value="F:calcium-dependent cysteine-type endopeptidase activity"/>
    <property type="evidence" value="ECO:0007669"/>
    <property type="project" value="InterPro"/>
</dbReference>
<comment type="similarity">
    <text evidence="1">Belongs to the peptidase C2 family.</text>
</comment>
<keyword evidence="4 6" id="KW-0788">Thiol protease</keyword>
<gene>
    <name evidence="9" type="ORF">OCTVUL_1B031402</name>
</gene>
<organism evidence="9 10">
    <name type="scientific">Octopus vulgaris</name>
    <name type="common">Common octopus</name>
    <dbReference type="NCBI Taxonomy" id="6645"/>
    <lineage>
        <taxon>Eukaryota</taxon>
        <taxon>Metazoa</taxon>
        <taxon>Spiralia</taxon>
        <taxon>Lophotrochozoa</taxon>
        <taxon>Mollusca</taxon>
        <taxon>Cephalopoda</taxon>
        <taxon>Coleoidea</taxon>
        <taxon>Octopodiformes</taxon>
        <taxon>Octopoda</taxon>
        <taxon>Incirrata</taxon>
        <taxon>Octopodidae</taxon>
        <taxon>Octopus</taxon>
    </lineage>
</organism>
<keyword evidence="2 6" id="KW-0645">Protease</keyword>
<dbReference type="GO" id="GO:0006508">
    <property type="term" value="P:proteolysis"/>
    <property type="evidence" value="ECO:0007669"/>
    <property type="project" value="UniProtKB-KW"/>
</dbReference>
<dbReference type="SUPFAM" id="SSF116846">
    <property type="entry name" value="MIT domain"/>
    <property type="match status" value="2"/>
</dbReference>
<feature type="active site" evidence="5 6">
    <location>
        <position position="498"/>
    </location>
</feature>
<dbReference type="InterPro" id="IPR007330">
    <property type="entry name" value="MIT_dom"/>
</dbReference>
<evidence type="ECO:0000256" key="5">
    <source>
        <dbReference type="PIRSR" id="PIRSR622684-1"/>
    </source>
</evidence>
<reference evidence="9" key="1">
    <citation type="submission" date="2023-08" db="EMBL/GenBank/DDBJ databases">
        <authorList>
            <person name="Alioto T."/>
            <person name="Alioto T."/>
            <person name="Gomez Garrido J."/>
        </authorList>
    </citation>
    <scope>NUCLEOTIDE SEQUENCE</scope>
</reference>
<accession>A0AA36AHE8</accession>
<dbReference type="PANTHER" id="PTHR46143:SF1">
    <property type="entry name" value="CALPAIN-7"/>
    <property type="match status" value="1"/>
</dbReference>
<dbReference type="SUPFAM" id="SSF54001">
    <property type="entry name" value="Cysteine proteinases"/>
    <property type="match status" value="1"/>
</dbReference>
<feature type="active site" evidence="5 6">
    <location>
        <position position="518"/>
    </location>
</feature>
<keyword evidence="10" id="KW-1185">Reference proteome</keyword>
<feature type="active site" evidence="5 6">
    <location>
        <position position="330"/>
    </location>
</feature>
<evidence type="ECO:0000256" key="6">
    <source>
        <dbReference type="PROSITE-ProRule" id="PRU00239"/>
    </source>
</evidence>
<sequence length="860" mass="98467">MGISLAPYTPFSKDLLIDSRMDEQISAFCVALERDGTTFAQSAVQFDETAQHDIAIFYYNEAIQALFMAKEEGSRIPNIDSRIKDYAERVHFLKEKCTNVKSTKTDRKTPEQFDVERAAFLVQQAFEEDEKENKEEAVELYTQAVELCIKVRQETSDVPLQDRVTNLAKQALNRAEILKGCKKETPQHIPTTHSTGKTVLKDIHTRKVVPPLGFGAFKDDNEKRKAKSPTAGPSSRNISGPGVYSKEEINVLRHSSFINKKEYVPFMSVDKLERFAFPLPMTDKHGKLTLSPKQLENFARWARPEEFCDNPKMIYTISSFSIRQTIVSDCSFVASLAIAAQYERRFNKKLITSIIYPQNKLGEPIYNPCGKYMIKLHLNGVPRKVIIDDYLPLGRNSELLCSFSNNRSELWVSLLEKAYMKVMGGYDFPGSNSNIDLNALTGWIPERISIVSTTSPFDKDNVFKRIFERFHKGDCLVTMSTGDINESEAERAGLVPTHAYAMLDIKDVKGRKLFMLKNPWNHLRWKGRFSEHDTKHWTPEMQSILNYDPKSAQSFDNGVFWIDYESICHFYEVIHINWNPELFKHTTCIHSAWQAREGPKKDSYNISFNPQYHLEVKSTQPSTLWILLTRHITDKDDFANNREFITLLVYKSDGKRVFYPYDPPPYIDGVRINSPHYLCKLDEEPGVNSYTLIVSQYEKNNSIYYTLRVYANSEFTLTSIVDLYKKEYGRKVTGHWTGISAGGCANYPETHKYNPIYQINIDNHLSDNNILIELMGPKQYAVGFEIIAVSENIPNAPGAFKRKTSGDFRPGYSVLQLDNISGGIYNLMPLKDDAISRFISHIVLTLPDECENLKIDILTA</sequence>
<dbReference type="InterPro" id="IPR036181">
    <property type="entry name" value="MIT_dom_sf"/>
</dbReference>
<evidence type="ECO:0000313" key="9">
    <source>
        <dbReference type="EMBL" id="CAI9715589.1"/>
    </source>
</evidence>
<dbReference type="EMBL" id="OX597814">
    <property type="protein sequence ID" value="CAI9715589.1"/>
    <property type="molecule type" value="Genomic_DNA"/>
</dbReference>
<dbReference type="PANTHER" id="PTHR46143">
    <property type="entry name" value="CALPAIN-7"/>
    <property type="match status" value="1"/>
</dbReference>
<dbReference type="InterPro" id="IPR038765">
    <property type="entry name" value="Papain-like_cys_pep_sf"/>
</dbReference>
<dbReference type="PRINTS" id="PR00704">
    <property type="entry name" value="CALPAIN"/>
</dbReference>